<name>A0A4P9VRR8_9GAMM</name>
<evidence type="ECO:0000313" key="2">
    <source>
        <dbReference type="Proteomes" id="UP000257039"/>
    </source>
</evidence>
<dbReference type="AlphaFoldDB" id="A0A4P9VRR8"/>
<organism evidence="1 2">
    <name type="scientific">Zooshikella ganghwensis</name>
    <dbReference type="NCBI Taxonomy" id="202772"/>
    <lineage>
        <taxon>Bacteria</taxon>
        <taxon>Pseudomonadati</taxon>
        <taxon>Pseudomonadota</taxon>
        <taxon>Gammaproteobacteria</taxon>
        <taxon>Oceanospirillales</taxon>
        <taxon>Zooshikellaceae</taxon>
        <taxon>Zooshikella</taxon>
    </lineage>
</organism>
<protein>
    <submittedName>
        <fullName evidence="1">Uncharacterized protein</fullName>
    </submittedName>
</protein>
<accession>A0A4P9VRR8</accession>
<evidence type="ECO:0000313" key="1">
    <source>
        <dbReference type="EMBL" id="RDH44760.1"/>
    </source>
</evidence>
<dbReference type="Proteomes" id="UP000257039">
    <property type="component" value="Unassembled WGS sequence"/>
</dbReference>
<keyword evidence="2" id="KW-1185">Reference proteome</keyword>
<dbReference type="EMBL" id="NDXW01000001">
    <property type="protein sequence ID" value="RDH44760.1"/>
    <property type="molecule type" value="Genomic_DNA"/>
</dbReference>
<dbReference type="InterPro" id="IPR054219">
    <property type="entry name" value="DUF6939"/>
</dbReference>
<sequence length="178" mass="20498">MKIVVASKRKKIETLNKEYPGYEVLDITSKAEDPWVKFSPFYPHGNIPIPFSNELSQSVEGLWQALKVFEKEDIDIQKTLITNMKGIKRTVRRLGKVKGHRKGIHGNKLLGYLEARKQIYIPAYNWVLRNKLTAELNLITEKASNGVVLLDYETNGDINDLRKPLSHAHLVKQYLEKN</sequence>
<reference evidence="1 2" key="1">
    <citation type="submission" date="2017-04" db="EMBL/GenBank/DDBJ databases">
        <title>Draft genome sequence of Zooshikella ganghwensis VG4 isolated from Red Sea sediments.</title>
        <authorList>
            <person name="Rehman Z."/>
            <person name="Alam I."/>
            <person name="Kamau A."/>
            <person name="Bajic V."/>
            <person name="Leiknes T."/>
        </authorList>
    </citation>
    <scope>NUCLEOTIDE SEQUENCE [LARGE SCALE GENOMIC DNA]</scope>
    <source>
        <strain evidence="1 2">VG4</strain>
    </source>
</reference>
<dbReference type="Pfam" id="PF22075">
    <property type="entry name" value="DUF6939"/>
    <property type="match status" value="1"/>
</dbReference>
<dbReference type="RefSeq" id="WP_094787846.1">
    <property type="nucleotide sequence ID" value="NZ_NDXW01000001.1"/>
</dbReference>
<proteinExistence type="predicted"/>
<comment type="caution">
    <text evidence="1">The sequence shown here is derived from an EMBL/GenBank/DDBJ whole genome shotgun (WGS) entry which is preliminary data.</text>
</comment>
<gene>
    <name evidence="1" type="ORF">B9G39_15700</name>
</gene>